<gene>
    <name evidence="1" type="primary">RPO41_2</name>
    <name evidence="1" type="ORF">IWQ57_005304</name>
</gene>
<proteinExistence type="predicted"/>
<protein>
    <submittedName>
        <fullName evidence="1">DNA-directed RNA polymerase</fullName>
        <ecNumber evidence="1">2.7.7.6</ecNumber>
    </submittedName>
</protein>
<evidence type="ECO:0000313" key="1">
    <source>
        <dbReference type="EMBL" id="KAJ2764103.1"/>
    </source>
</evidence>
<keyword evidence="1" id="KW-0808">Transferase</keyword>
<reference evidence="1" key="1">
    <citation type="submission" date="2022-07" db="EMBL/GenBank/DDBJ databases">
        <title>Phylogenomic reconstructions and comparative analyses of Kickxellomycotina fungi.</title>
        <authorList>
            <person name="Reynolds N.K."/>
            <person name="Stajich J.E."/>
            <person name="Barry K."/>
            <person name="Grigoriev I.V."/>
            <person name="Crous P."/>
            <person name="Smith M.E."/>
        </authorList>
    </citation>
    <scope>NUCLEOTIDE SEQUENCE</scope>
    <source>
        <strain evidence="1">CBS 109366</strain>
    </source>
</reference>
<keyword evidence="1" id="KW-0240">DNA-directed RNA polymerase</keyword>
<keyword evidence="2" id="KW-1185">Reference proteome</keyword>
<evidence type="ECO:0000313" key="2">
    <source>
        <dbReference type="Proteomes" id="UP001140234"/>
    </source>
</evidence>
<dbReference type="Proteomes" id="UP001140234">
    <property type="component" value="Unassembled WGS sequence"/>
</dbReference>
<dbReference type="EMBL" id="JANBUJ010002483">
    <property type="protein sequence ID" value="KAJ2764103.1"/>
    <property type="molecule type" value="Genomic_DNA"/>
</dbReference>
<feature type="non-terminal residue" evidence="1">
    <location>
        <position position="344"/>
    </location>
</feature>
<comment type="caution">
    <text evidence="1">The sequence shown here is derived from an EMBL/GenBank/DDBJ whole genome shotgun (WGS) entry which is preliminary data.</text>
</comment>
<accession>A0ACC1JNL2</accession>
<name>A0ACC1JNL2_9FUNG</name>
<organism evidence="1 2">
    <name type="scientific">Coemansia nantahalensis</name>
    <dbReference type="NCBI Taxonomy" id="2789366"/>
    <lineage>
        <taxon>Eukaryota</taxon>
        <taxon>Fungi</taxon>
        <taxon>Fungi incertae sedis</taxon>
        <taxon>Zoopagomycota</taxon>
        <taxon>Kickxellomycotina</taxon>
        <taxon>Kickxellomycetes</taxon>
        <taxon>Kickxellales</taxon>
        <taxon>Kickxellaceae</taxon>
        <taxon>Coemansia</taxon>
    </lineage>
</organism>
<keyword evidence="1" id="KW-0804">Transcription</keyword>
<keyword evidence="1" id="KW-0548">Nucleotidyltransferase</keyword>
<dbReference type="EC" id="2.7.7.6" evidence="1"/>
<sequence length="344" mass="37403">MAMGLLAACRVRPRAWALLSPARLTSRPGAGSLRLPLARARLLTQQTPQQRPHFAEAVQSSDAYAEGSPLLQHTGGSLLALHDMRQDVQHLHYLETGHTITEQLSTMHACLTNGNTEQAQRILVGMYRLYPQAMHEVADVSVHNEIISGLLSAKPQALATQALQWYDLMENQYNVKPNSNTFAILISGFVNNNLSNVALVLMQEMLRNGHTIHSMLLSPYLSDGDIQQIKAMAQGIIGDGGDNTDVATTLLTEVQSAEDELARIVPGKDGGSAAAAAAVSEAEGSPPASLDTLRTASRPARREREQLDSANVSGITQLKNTLGSLYENELDGYNLQMRLERDTY</sequence>